<protein>
    <recommendedName>
        <fullName evidence="1">Ubiquitin-like domain-containing protein</fullName>
    </recommendedName>
</protein>
<evidence type="ECO:0000313" key="2">
    <source>
        <dbReference type="EMBL" id="KAK2175231.1"/>
    </source>
</evidence>
<sequence>MLKEHLIDELDYNLVPDDAWKKLMVLSCKVIEEGIRKHCKVEVYLMELKLCDHQDLEHVVTEQFSKVDTIECIEKKMQQAFNISDKTEVRLWNKYMSSAYEHLNRSDLTIQNAGLYQGAV</sequence>
<comment type="caution">
    <text evidence="2">The sequence shown here is derived from an EMBL/GenBank/DDBJ whole genome shotgun (WGS) entry which is preliminary data.</text>
</comment>
<gene>
    <name evidence="2" type="ORF">NP493_739g01020</name>
</gene>
<organism evidence="2 3">
    <name type="scientific">Ridgeia piscesae</name>
    <name type="common">Tubeworm</name>
    <dbReference type="NCBI Taxonomy" id="27915"/>
    <lineage>
        <taxon>Eukaryota</taxon>
        <taxon>Metazoa</taxon>
        <taxon>Spiralia</taxon>
        <taxon>Lophotrochozoa</taxon>
        <taxon>Annelida</taxon>
        <taxon>Polychaeta</taxon>
        <taxon>Sedentaria</taxon>
        <taxon>Canalipalpata</taxon>
        <taxon>Sabellida</taxon>
        <taxon>Siboglinidae</taxon>
        <taxon>Ridgeia</taxon>
    </lineage>
</organism>
<keyword evidence="3" id="KW-1185">Reference proteome</keyword>
<dbReference type="Proteomes" id="UP001209878">
    <property type="component" value="Unassembled WGS sequence"/>
</dbReference>
<dbReference type="AlphaFoldDB" id="A0AAD9KPN3"/>
<dbReference type="Pfam" id="PF14836">
    <property type="entry name" value="Ubiquitin_3"/>
    <property type="match status" value="1"/>
</dbReference>
<evidence type="ECO:0000313" key="3">
    <source>
        <dbReference type="Proteomes" id="UP001209878"/>
    </source>
</evidence>
<accession>A0AAD9KPN3</accession>
<proteinExistence type="predicted"/>
<dbReference type="EMBL" id="JAODUO010000742">
    <property type="protein sequence ID" value="KAK2175231.1"/>
    <property type="molecule type" value="Genomic_DNA"/>
</dbReference>
<dbReference type="Gene3D" id="3.10.20.90">
    <property type="entry name" value="Phosphatidylinositol 3-kinase Catalytic Subunit, Chain A, domain 1"/>
    <property type="match status" value="1"/>
</dbReference>
<reference evidence="2" key="1">
    <citation type="journal article" date="2023" name="Mol. Biol. Evol.">
        <title>Third-Generation Sequencing Reveals the Adaptive Role of the Epigenome in Three Deep-Sea Polychaetes.</title>
        <authorList>
            <person name="Perez M."/>
            <person name="Aroh O."/>
            <person name="Sun Y."/>
            <person name="Lan Y."/>
            <person name="Juniper S.K."/>
            <person name="Young C.R."/>
            <person name="Angers B."/>
            <person name="Qian P.Y."/>
        </authorList>
    </citation>
    <scope>NUCLEOTIDE SEQUENCE</scope>
    <source>
        <strain evidence="2">R07B-5</strain>
    </source>
</reference>
<feature type="domain" description="Ubiquitin-like" evidence="1">
    <location>
        <begin position="48"/>
        <end position="119"/>
    </location>
</feature>
<evidence type="ECO:0000259" key="1">
    <source>
        <dbReference type="Pfam" id="PF14836"/>
    </source>
</evidence>
<name>A0AAD9KPN3_RIDPI</name>
<dbReference type="InterPro" id="IPR028135">
    <property type="entry name" value="Ub_USP-typ"/>
</dbReference>